<dbReference type="AlphaFoldDB" id="A0A2V1EA90"/>
<dbReference type="GO" id="GO:0022857">
    <property type="term" value="F:transmembrane transporter activity"/>
    <property type="evidence" value="ECO:0007669"/>
    <property type="project" value="InterPro"/>
</dbReference>
<gene>
    <name evidence="8" type="ORF">DM02DRAFT_666776</name>
</gene>
<feature type="transmembrane region" description="Helical" evidence="6">
    <location>
        <begin position="286"/>
        <end position="304"/>
    </location>
</feature>
<dbReference type="SUPFAM" id="SSF103473">
    <property type="entry name" value="MFS general substrate transporter"/>
    <property type="match status" value="1"/>
</dbReference>
<feature type="transmembrane region" description="Helical" evidence="6">
    <location>
        <begin position="254"/>
        <end position="274"/>
    </location>
</feature>
<keyword evidence="3 6" id="KW-1133">Transmembrane helix</keyword>
<reference evidence="8 9" key="1">
    <citation type="journal article" date="2018" name="Sci. Rep.">
        <title>Comparative genomics provides insights into the lifestyle and reveals functional heterogeneity of dark septate endophytic fungi.</title>
        <authorList>
            <person name="Knapp D.G."/>
            <person name="Nemeth J.B."/>
            <person name="Barry K."/>
            <person name="Hainaut M."/>
            <person name="Henrissat B."/>
            <person name="Johnson J."/>
            <person name="Kuo A."/>
            <person name="Lim J.H.P."/>
            <person name="Lipzen A."/>
            <person name="Nolan M."/>
            <person name="Ohm R.A."/>
            <person name="Tamas L."/>
            <person name="Grigoriev I.V."/>
            <person name="Spatafora J.W."/>
            <person name="Nagy L.G."/>
            <person name="Kovacs G.M."/>
        </authorList>
    </citation>
    <scope>NUCLEOTIDE SEQUENCE [LARGE SCALE GENOMIC DNA]</scope>
    <source>
        <strain evidence="8 9">DSE2036</strain>
    </source>
</reference>
<dbReference type="OrthoDB" id="2130629at2759"/>
<organism evidence="8 9">
    <name type="scientific">Periconia macrospinosa</name>
    <dbReference type="NCBI Taxonomy" id="97972"/>
    <lineage>
        <taxon>Eukaryota</taxon>
        <taxon>Fungi</taxon>
        <taxon>Dikarya</taxon>
        <taxon>Ascomycota</taxon>
        <taxon>Pezizomycotina</taxon>
        <taxon>Dothideomycetes</taxon>
        <taxon>Pleosporomycetidae</taxon>
        <taxon>Pleosporales</taxon>
        <taxon>Massarineae</taxon>
        <taxon>Periconiaceae</taxon>
        <taxon>Periconia</taxon>
    </lineage>
</organism>
<feature type="transmembrane region" description="Helical" evidence="6">
    <location>
        <begin position="214"/>
        <end position="234"/>
    </location>
</feature>
<feature type="region of interest" description="Disordered" evidence="5">
    <location>
        <begin position="499"/>
        <end position="522"/>
    </location>
</feature>
<evidence type="ECO:0000256" key="5">
    <source>
        <dbReference type="SAM" id="MobiDB-lite"/>
    </source>
</evidence>
<keyword evidence="2 6" id="KW-0812">Transmembrane</keyword>
<evidence type="ECO:0000256" key="4">
    <source>
        <dbReference type="ARBA" id="ARBA00023136"/>
    </source>
</evidence>
<evidence type="ECO:0000256" key="1">
    <source>
        <dbReference type="ARBA" id="ARBA00004141"/>
    </source>
</evidence>
<name>A0A2V1EA90_9PLEO</name>
<dbReference type="PROSITE" id="PS50850">
    <property type="entry name" value="MFS"/>
    <property type="match status" value="1"/>
</dbReference>
<comment type="subcellular location">
    <subcellularLocation>
        <location evidence="1">Membrane</location>
        <topology evidence="1">Multi-pass membrane protein</topology>
    </subcellularLocation>
</comment>
<dbReference type="Pfam" id="PF07690">
    <property type="entry name" value="MFS_1"/>
    <property type="match status" value="1"/>
</dbReference>
<evidence type="ECO:0000313" key="8">
    <source>
        <dbReference type="EMBL" id="PVI07453.1"/>
    </source>
</evidence>
<evidence type="ECO:0000256" key="6">
    <source>
        <dbReference type="SAM" id="Phobius"/>
    </source>
</evidence>
<dbReference type="EMBL" id="KZ805304">
    <property type="protein sequence ID" value="PVI07453.1"/>
    <property type="molecule type" value="Genomic_DNA"/>
</dbReference>
<dbReference type="PANTHER" id="PTHR42718:SF27">
    <property type="entry name" value="TRANSPORTER, PUTATIVE-RELATED"/>
    <property type="match status" value="1"/>
</dbReference>
<dbReference type="PANTHER" id="PTHR42718">
    <property type="entry name" value="MAJOR FACILITATOR SUPERFAMILY MULTIDRUG TRANSPORTER MFSC"/>
    <property type="match status" value="1"/>
</dbReference>
<dbReference type="Gene3D" id="1.20.1250.20">
    <property type="entry name" value="MFS general substrate transporter like domains"/>
    <property type="match status" value="1"/>
</dbReference>
<feature type="transmembrane region" description="Helical" evidence="6">
    <location>
        <begin position="525"/>
        <end position="545"/>
    </location>
</feature>
<feature type="transmembrane region" description="Helical" evidence="6">
    <location>
        <begin position="183"/>
        <end position="202"/>
    </location>
</feature>
<feature type="domain" description="Major facilitator superfamily (MFS) profile" evidence="7">
    <location>
        <begin position="59"/>
        <end position="801"/>
    </location>
</feature>
<evidence type="ECO:0000256" key="3">
    <source>
        <dbReference type="ARBA" id="ARBA00022989"/>
    </source>
</evidence>
<keyword evidence="9" id="KW-1185">Reference proteome</keyword>
<dbReference type="InterPro" id="IPR011701">
    <property type="entry name" value="MFS"/>
</dbReference>
<feature type="transmembrane region" description="Helical" evidence="6">
    <location>
        <begin position="150"/>
        <end position="171"/>
    </location>
</feature>
<dbReference type="Proteomes" id="UP000244855">
    <property type="component" value="Unassembled WGS sequence"/>
</dbReference>
<dbReference type="InterPro" id="IPR036259">
    <property type="entry name" value="MFS_trans_sf"/>
</dbReference>
<proteinExistence type="predicted"/>
<evidence type="ECO:0000313" key="9">
    <source>
        <dbReference type="Proteomes" id="UP000244855"/>
    </source>
</evidence>
<evidence type="ECO:0000259" key="7">
    <source>
        <dbReference type="PROSITE" id="PS50850"/>
    </source>
</evidence>
<dbReference type="GO" id="GO:0016020">
    <property type="term" value="C:membrane"/>
    <property type="evidence" value="ECO:0007669"/>
    <property type="project" value="UniProtKB-SubCell"/>
</dbReference>
<keyword evidence="4 6" id="KW-0472">Membrane</keyword>
<protein>
    <submittedName>
        <fullName evidence="8">MFS general substrate transporter</fullName>
    </submittedName>
</protein>
<feature type="transmembrane region" description="Helical" evidence="6">
    <location>
        <begin position="125"/>
        <end position="144"/>
    </location>
</feature>
<feature type="transmembrane region" description="Helical" evidence="6">
    <location>
        <begin position="94"/>
        <end position="113"/>
    </location>
</feature>
<feature type="transmembrane region" description="Helical" evidence="6">
    <location>
        <begin position="57"/>
        <end position="82"/>
    </location>
</feature>
<evidence type="ECO:0000256" key="2">
    <source>
        <dbReference type="ARBA" id="ARBA00022692"/>
    </source>
</evidence>
<accession>A0A2V1EA90</accession>
<dbReference type="InterPro" id="IPR020846">
    <property type="entry name" value="MFS_dom"/>
</dbReference>
<sequence length="801" mass="88292">MSRSETVTEVEAIPLSTLQRPASIHAKDGDNESPVIDDSINTISARPTVNPSKTTSAIVLTTVVCVTMISTLLAGLVTVGLPTMAADLQIPPSLLLWPISVYALACGCTLLLLGSIADVVGSRPMYLTGCVLQSGFTLACGLAQTPTQMIVFRALAGVAISFCLPSAVSIITSTFPEGRSRNIAFASMGGGQPIGFSTGLIVGGVLTKTIGWRWGFHIAAIVNSVVFVIGFFGLPKVDKQRTNVFQRLRKEIDWVGIGIGSVCIALLSYSYSLISESPDSIKEPVTLATLIISVALIPAFIYWVGRQEKLGRPAVMYMVSLRMVPSSRDMRARGYPFTMVHRSTSICGETRLFWSCGWPAYEEAGSIDALMWRTDWQSYGSGTRVSWMYALVARVGLSVCFGDEHDCSLDIRVGESVLVILFPRHGPFFESFQRPGCAIALVEGSDFVDQRSRALHVDAADPAKDIFCFPVGVVVSLGRAKGEEWLRVRWVRHVNAVKSTKAAQGRRRRDQTQQTPRKTNHRSPCCRFCVAISLCLAVFLGLLVASHAPSPSGIDATVNRTLQAADPSWLQRRRKLYGSVTPNTTLLEPAGRKAVLDALDSLQSIPDLEGELVHLVVSKFIPAAKKASITCSCKQIQALYPHFEEVEERANTLIESLKYVHHSVVKMATAFQDAAISYRTASSAHRKTRQNIRTRQYTVYDTAAEYRAFDDLIEDCYRHTNATFDIEDIVTRNMLQWRRFETFVSDIYSHVQYLIHEKLHMPSEVECIIQDEEVQNFSEELCNQIKEASGISLSSCISEAY</sequence>